<dbReference type="Pfam" id="PF00575">
    <property type="entry name" value="S1"/>
    <property type="match status" value="1"/>
</dbReference>
<dbReference type="InterPro" id="IPR012340">
    <property type="entry name" value="NA-bd_OB-fold"/>
</dbReference>
<dbReference type="CDD" id="cd04465">
    <property type="entry name" value="S1_RPS1_repeat_ec2_hs2"/>
    <property type="match status" value="1"/>
</dbReference>
<dbReference type="GO" id="GO:0003676">
    <property type="term" value="F:nucleic acid binding"/>
    <property type="evidence" value="ECO:0007669"/>
    <property type="project" value="InterPro"/>
</dbReference>
<gene>
    <name evidence="3" type="primary">rps1A</name>
    <name evidence="3" type="ORF">CK203_081648</name>
</gene>
<proteinExistence type="predicted"/>
<organism evidence="3 4">
    <name type="scientific">Vitis vinifera</name>
    <name type="common">Grape</name>
    <dbReference type="NCBI Taxonomy" id="29760"/>
    <lineage>
        <taxon>Eukaryota</taxon>
        <taxon>Viridiplantae</taxon>
        <taxon>Streptophyta</taxon>
        <taxon>Embryophyta</taxon>
        <taxon>Tracheophyta</taxon>
        <taxon>Spermatophyta</taxon>
        <taxon>Magnoliopsida</taxon>
        <taxon>eudicotyledons</taxon>
        <taxon>Gunneridae</taxon>
        <taxon>Pentapetalae</taxon>
        <taxon>rosids</taxon>
        <taxon>Vitales</taxon>
        <taxon>Vitaceae</taxon>
        <taxon>Viteae</taxon>
        <taxon>Vitis</taxon>
    </lineage>
</organism>
<dbReference type="Proteomes" id="UP000288805">
    <property type="component" value="Unassembled WGS sequence"/>
</dbReference>
<dbReference type="PANTHER" id="PTHR15838:SF3">
    <property type="entry name" value="PROTEIN PIGMENT DEFECTIVE 338, CHLOROPLASTIC"/>
    <property type="match status" value="1"/>
</dbReference>
<feature type="region of interest" description="Disordered" evidence="1">
    <location>
        <begin position="112"/>
        <end position="131"/>
    </location>
</feature>
<dbReference type="SUPFAM" id="SSF50249">
    <property type="entry name" value="Nucleic acid-binding proteins"/>
    <property type="match status" value="1"/>
</dbReference>
<name>A0A438DPL6_VITVI</name>
<dbReference type="InterPro" id="IPR003029">
    <property type="entry name" value="S1_domain"/>
</dbReference>
<evidence type="ECO:0000259" key="2">
    <source>
        <dbReference type="PROSITE" id="PS50126"/>
    </source>
</evidence>
<dbReference type="Gene3D" id="2.40.50.140">
    <property type="entry name" value="Nucleic acid-binding proteins"/>
    <property type="match status" value="1"/>
</dbReference>
<feature type="domain" description="S1 motif" evidence="2">
    <location>
        <begin position="268"/>
        <end position="336"/>
    </location>
</feature>
<accession>A0A438DPL6</accession>
<reference evidence="3 4" key="1">
    <citation type="journal article" date="2018" name="PLoS Genet.">
        <title>Population sequencing reveals clonal diversity and ancestral inbreeding in the grapevine cultivar Chardonnay.</title>
        <authorList>
            <person name="Roach M.J."/>
            <person name="Johnson D.L."/>
            <person name="Bohlmann J."/>
            <person name="van Vuuren H.J."/>
            <person name="Jones S.J."/>
            <person name="Pretorius I.S."/>
            <person name="Schmidt S.A."/>
            <person name="Borneman A.R."/>
        </authorList>
    </citation>
    <scope>NUCLEOTIDE SEQUENCE [LARGE SCALE GENOMIC DNA]</scope>
    <source>
        <strain evidence="4">cv. Chardonnay</strain>
        <tissue evidence="3">Leaf</tissue>
    </source>
</reference>
<comment type="caution">
    <text evidence="3">The sequence shown here is derived from an EMBL/GenBank/DDBJ whole genome shotgun (WGS) entry which is preliminary data.</text>
</comment>
<sequence length="385" mass="43226">MPIVLAHPPNSLSFRFSSHPPLNSNISFTSFHNTPKLPLRKPQSKTLVSPKNSPVWRTTQISFCSPNDIFYDISSTQLPETPEIDGVQDIEELELLDEALAPFLKFFKPRESSEEANGASGEDGSEISESGSTKLVSVEYYEPKPGDFVVGVVVSGNENKLDVNVGADLLGTMLTKEVLPLYDKEMEYLLCDVEKDAEEFMIHGKMSIVRNDDALSRVPMQGSPVVETGTVLFAEVLGRTLSGRPLLSTRRFFRRIAWHRVRQIKQLNEPIEVRITEWNTGGLLTRIEGLRAFLPKAELLNRVKSFTELKENVGRRLYVQISRIDEAKNDLILSEKDAWEKSHLQEGTLLEGTVKKIFPYGAQIMIGESNRSLLPRSRNKAVNVG</sequence>
<dbReference type="EMBL" id="QGNW01001539">
    <property type="protein sequence ID" value="RVW37392.1"/>
    <property type="molecule type" value="Genomic_DNA"/>
</dbReference>
<evidence type="ECO:0000256" key="1">
    <source>
        <dbReference type="SAM" id="MobiDB-lite"/>
    </source>
</evidence>
<evidence type="ECO:0000313" key="4">
    <source>
        <dbReference type="Proteomes" id="UP000288805"/>
    </source>
</evidence>
<dbReference type="PROSITE" id="PS50126">
    <property type="entry name" value="S1"/>
    <property type="match status" value="1"/>
</dbReference>
<feature type="compositionally biased region" description="Low complexity" evidence="1">
    <location>
        <begin position="115"/>
        <end position="131"/>
    </location>
</feature>
<dbReference type="AlphaFoldDB" id="A0A438DPL6"/>
<evidence type="ECO:0000313" key="3">
    <source>
        <dbReference type="EMBL" id="RVW37392.1"/>
    </source>
</evidence>
<dbReference type="PANTHER" id="PTHR15838">
    <property type="entry name" value="NUCLEOLAR PROTEIN OF 40 KDA"/>
    <property type="match status" value="1"/>
</dbReference>
<dbReference type="GO" id="GO:0005840">
    <property type="term" value="C:ribosome"/>
    <property type="evidence" value="ECO:0007669"/>
    <property type="project" value="UniProtKB-KW"/>
</dbReference>
<protein>
    <submittedName>
        <fullName evidence="3">30S ribosomal protein S1-like A</fullName>
    </submittedName>
</protein>
<dbReference type="SMART" id="SM00316">
    <property type="entry name" value="S1"/>
    <property type="match status" value="1"/>
</dbReference>
<keyword evidence="3" id="KW-0689">Ribosomal protein</keyword>
<keyword evidence="3" id="KW-0687">Ribonucleoprotein</keyword>